<evidence type="ECO:0000313" key="3">
    <source>
        <dbReference type="Proteomes" id="UP000752292"/>
    </source>
</evidence>
<feature type="transmembrane region" description="Helical" evidence="1">
    <location>
        <begin position="79"/>
        <end position="98"/>
    </location>
</feature>
<dbReference type="Proteomes" id="UP000752292">
    <property type="component" value="Unassembled WGS sequence"/>
</dbReference>
<dbReference type="AlphaFoldDB" id="A0A932ZTC2"/>
<keyword evidence="1" id="KW-0472">Membrane</keyword>
<accession>A0A932ZTC2</accession>
<gene>
    <name evidence="2" type="ORF">HY618_06475</name>
</gene>
<dbReference type="InterPro" id="IPR009325">
    <property type="entry name" value="DUF983"/>
</dbReference>
<dbReference type="EMBL" id="JACQRX010000284">
    <property type="protein sequence ID" value="MBI4252089.1"/>
    <property type="molecule type" value="Genomic_DNA"/>
</dbReference>
<name>A0A932ZTC2_UNCTE</name>
<comment type="caution">
    <text evidence="2">The sequence shown here is derived from an EMBL/GenBank/DDBJ whole genome shotgun (WGS) entry which is preliminary data.</text>
</comment>
<proteinExistence type="predicted"/>
<evidence type="ECO:0000256" key="1">
    <source>
        <dbReference type="SAM" id="Phobius"/>
    </source>
</evidence>
<keyword evidence="1" id="KW-0812">Transmembrane</keyword>
<sequence length="124" mass="13938">MKGLLRAVWNGLLLRCPECRREALFTGPFRMRPACPRCGCPVEREAGYFIGAIYINYAATVALCLSGFFALDWLAAPSLAVQLTIWPAVGVAFPLYFFRYARSLWLNVDHFVSPPPASPRLRRS</sequence>
<protein>
    <submittedName>
        <fullName evidence="2">DUF983 domain-containing protein</fullName>
    </submittedName>
</protein>
<keyword evidence="1" id="KW-1133">Transmembrane helix</keyword>
<evidence type="ECO:0000313" key="2">
    <source>
        <dbReference type="EMBL" id="MBI4252089.1"/>
    </source>
</evidence>
<feature type="transmembrane region" description="Helical" evidence="1">
    <location>
        <begin position="54"/>
        <end position="73"/>
    </location>
</feature>
<reference evidence="2" key="1">
    <citation type="submission" date="2020-07" db="EMBL/GenBank/DDBJ databases">
        <title>Huge and variable diversity of episymbiotic CPR bacteria and DPANN archaea in groundwater ecosystems.</title>
        <authorList>
            <person name="He C.Y."/>
            <person name="Keren R."/>
            <person name="Whittaker M."/>
            <person name="Farag I.F."/>
            <person name="Doudna J."/>
            <person name="Cate J.H.D."/>
            <person name="Banfield J.F."/>
        </authorList>
    </citation>
    <scope>NUCLEOTIDE SEQUENCE</scope>
    <source>
        <strain evidence="2">NC_groundwater_1370_Ag_S-0.2um_69_93</strain>
    </source>
</reference>
<dbReference type="Pfam" id="PF06170">
    <property type="entry name" value="DUF983"/>
    <property type="match status" value="1"/>
</dbReference>
<organism evidence="2 3">
    <name type="scientific">Tectimicrobiota bacterium</name>
    <dbReference type="NCBI Taxonomy" id="2528274"/>
    <lineage>
        <taxon>Bacteria</taxon>
        <taxon>Pseudomonadati</taxon>
        <taxon>Nitrospinota/Tectimicrobiota group</taxon>
        <taxon>Candidatus Tectimicrobiota</taxon>
    </lineage>
</organism>